<accession>A0A5B3FYY9</accession>
<keyword evidence="1" id="KW-0645">Protease</keyword>
<dbReference type="RefSeq" id="WP_149887764.1">
    <property type="nucleotide sequence ID" value="NZ_DAWART010000009.1"/>
</dbReference>
<evidence type="ECO:0000313" key="2">
    <source>
        <dbReference type="Proteomes" id="UP000323567"/>
    </source>
</evidence>
<dbReference type="GO" id="GO:0008233">
    <property type="term" value="F:peptidase activity"/>
    <property type="evidence" value="ECO:0007669"/>
    <property type="project" value="UniProtKB-KW"/>
</dbReference>
<evidence type="ECO:0000313" key="1">
    <source>
        <dbReference type="EMBL" id="KAA2366568.1"/>
    </source>
</evidence>
<proteinExistence type="predicted"/>
<organism evidence="1 2">
    <name type="scientific">Alistipes shahii</name>
    <dbReference type="NCBI Taxonomy" id="328814"/>
    <lineage>
        <taxon>Bacteria</taxon>
        <taxon>Pseudomonadati</taxon>
        <taxon>Bacteroidota</taxon>
        <taxon>Bacteroidia</taxon>
        <taxon>Bacteroidales</taxon>
        <taxon>Rikenellaceae</taxon>
        <taxon>Alistipes</taxon>
    </lineage>
</organism>
<dbReference type="EMBL" id="VVXK01000024">
    <property type="protein sequence ID" value="KAA2366568.1"/>
    <property type="molecule type" value="Genomic_DNA"/>
</dbReference>
<dbReference type="PANTHER" id="PTHR37835:SF1">
    <property type="entry name" value="ALPHA-CLOSTRIPAIN"/>
    <property type="match status" value="1"/>
</dbReference>
<dbReference type="Pfam" id="PF03415">
    <property type="entry name" value="Peptidase_C11"/>
    <property type="match status" value="1"/>
</dbReference>
<dbReference type="GO" id="GO:0006508">
    <property type="term" value="P:proteolysis"/>
    <property type="evidence" value="ECO:0007669"/>
    <property type="project" value="UniProtKB-KW"/>
</dbReference>
<name>A0A5B3FYY9_9BACT</name>
<dbReference type="Gene3D" id="2.60.40.10">
    <property type="entry name" value="Immunoglobulins"/>
    <property type="match status" value="1"/>
</dbReference>
<dbReference type="InterPro" id="IPR013783">
    <property type="entry name" value="Ig-like_fold"/>
</dbReference>
<keyword evidence="1" id="KW-0378">Hydrolase</keyword>
<comment type="caution">
    <text evidence="1">The sequence shown here is derived from an EMBL/GenBank/DDBJ whole genome shotgun (WGS) entry which is preliminary data.</text>
</comment>
<dbReference type="CDD" id="cd14948">
    <property type="entry name" value="BACON"/>
    <property type="match status" value="1"/>
</dbReference>
<protein>
    <submittedName>
        <fullName evidence="1">Clostripain family protease</fullName>
    </submittedName>
</protein>
<dbReference type="PROSITE" id="PS51257">
    <property type="entry name" value="PROKAR_LIPOPROTEIN"/>
    <property type="match status" value="1"/>
</dbReference>
<dbReference type="InterPro" id="IPR024361">
    <property type="entry name" value="BACON"/>
</dbReference>
<dbReference type="AlphaFoldDB" id="A0A5B3FYY9"/>
<gene>
    <name evidence="1" type="ORF">F2Y13_13225</name>
</gene>
<sequence length="490" mass="54945">MIRILRHTLCLALLLTLAACEKDREPRIEVSTGEIHLPGDASSGTTFTVSAEEPWTLSYTGEGFAVTPDGGARGETTVTVTASEPNSAKARRKLGTITVRHPANKDGYPVEVYQRPAVATQTLLLYMPGLSLINYYERNIEGVSAAVTNQIPGDGRILVCYQPEKHSSAVLQEIRYDPATERCERTTLKTYDGFNAGNPEKVRQLFADAAELAPAQNYGLIIGCHGKAWIPVASVSLSYSMRRSAEDDLWAAPPGAKQTRSFGDKGYELNITELKEALEAQQFRFDYLIFDDCFMANIETLYDLRSVIGYIVASPCEVMGDGFPYDRIVPHLFETGPVADRLAETCREFWNLYENEYQSTTWKEQSGCISLAVTSQLDALAEVMRRINEKGKQPFELSQLQYYEGLMTHLFYDLGHYVELSCGDPALVKEFTTQLDRAFPPESRLCTKQFYSQYNNGSNPVHFYTGVSVSEPSTKYVAENRMTNWYRDTH</sequence>
<dbReference type="PANTHER" id="PTHR37835">
    <property type="entry name" value="ALPHA-CLOSTRIPAIN"/>
    <property type="match status" value="1"/>
</dbReference>
<dbReference type="InterPro" id="IPR005077">
    <property type="entry name" value="Peptidase_C11"/>
</dbReference>
<dbReference type="Proteomes" id="UP000323567">
    <property type="component" value="Unassembled WGS sequence"/>
</dbReference>
<reference evidence="1 2" key="1">
    <citation type="journal article" date="2019" name="Nat. Med.">
        <title>A library of human gut bacterial isolates paired with longitudinal multiomics data enables mechanistic microbiome research.</title>
        <authorList>
            <person name="Poyet M."/>
            <person name="Groussin M."/>
            <person name="Gibbons S.M."/>
            <person name="Avila-Pacheco J."/>
            <person name="Jiang X."/>
            <person name="Kearney S.M."/>
            <person name="Perrotta A.R."/>
            <person name="Berdy B."/>
            <person name="Zhao S."/>
            <person name="Lieberman T.D."/>
            <person name="Swanson P.K."/>
            <person name="Smith M."/>
            <person name="Roesemann S."/>
            <person name="Alexander J.E."/>
            <person name="Rich S.A."/>
            <person name="Livny J."/>
            <person name="Vlamakis H."/>
            <person name="Clish C."/>
            <person name="Bullock K."/>
            <person name="Deik A."/>
            <person name="Scott J."/>
            <person name="Pierce K.A."/>
            <person name="Xavier R.J."/>
            <person name="Alm E.J."/>
        </authorList>
    </citation>
    <scope>NUCLEOTIDE SEQUENCE [LARGE SCALE GENOMIC DNA]</scope>
    <source>
        <strain evidence="1 2">BIOML-A2</strain>
    </source>
</reference>
<dbReference type="Gene3D" id="3.40.50.11970">
    <property type="match status" value="1"/>
</dbReference>